<dbReference type="SMART" id="SM00885">
    <property type="entry name" value="D5_N"/>
    <property type="match status" value="1"/>
</dbReference>
<proteinExistence type="predicted"/>
<dbReference type="Pfam" id="PF09250">
    <property type="entry name" value="Prim-Pol"/>
    <property type="match status" value="1"/>
</dbReference>
<dbReference type="AlphaFoldDB" id="A0A381X3X4"/>
<dbReference type="Pfam" id="PF08706">
    <property type="entry name" value="D5_N"/>
    <property type="match status" value="1"/>
</dbReference>
<name>A0A381X3X4_9ZZZZ</name>
<sequence length="512" mass="58652">MKMERAAMIEKFRSQVVNFFPLQPKSKIPMVAWKQYQTEMYHGIIPTNCNFAIICGKVSSNLAVFDFDHCEDMEVLNAITPDALKNTLVVRSQRGFHVYVKLDRTIKNVKLTRKDSMIIDVQSDGKYVVAPTSIHPSGIEYEVVSEHCNIKKVFGEDILESLMKIGFEVELGGAEGATGEMIAKGGVKNGSLHDSLRTYALHLILKADITNRDTYDYELRRWNREGNNEYKVNDHDFERTINDAWNYGISIKNGEETDPSEKKSKKDDSSHAEHAVRIMREMPIKTMRDTDEMLYYKNGVYNMGAESRIAEMCESLVQDCKSSDVYEISNTIRRLTYVDRKDFDKDPMKINLLNGVVDVMTGEVFDHSPNNLYRNCVPVTYDPSILPVEVPKFLRECHLGDQHKYLNLIEEISYTLLREQTFQLAFMYTGSGSNGKSVWLDWIQKFFGHENCANQSLHSLAMNRFAAADLEGKLLNIYPDLKPDALKQNDKLKPLITGDAMSVERKMQHPFI</sequence>
<accession>A0A381X3X4</accession>
<feature type="domain" description="Bacteriophage/plasmid primase P4 C-terminal" evidence="3">
    <location>
        <begin position="276"/>
        <end position="399"/>
    </location>
</feature>
<evidence type="ECO:0000313" key="5">
    <source>
        <dbReference type="EMBL" id="SVA59444.1"/>
    </source>
</evidence>
<keyword evidence="1" id="KW-0378">Hydrolase</keyword>
<evidence type="ECO:0000259" key="4">
    <source>
        <dbReference type="SMART" id="SM00943"/>
    </source>
</evidence>
<feature type="non-terminal residue" evidence="5">
    <location>
        <position position="512"/>
    </location>
</feature>
<evidence type="ECO:0000256" key="1">
    <source>
        <dbReference type="ARBA" id="ARBA00022801"/>
    </source>
</evidence>
<evidence type="ECO:0000259" key="3">
    <source>
        <dbReference type="SMART" id="SM00885"/>
    </source>
</evidence>
<dbReference type="InterPro" id="IPR051620">
    <property type="entry name" value="ORF904-like_C"/>
</dbReference>
<feature type="region of interest" description="Disordered" evidence="2">
    <location>
        <begin position="252"/>
        <end position="273"/>
    </location>
</feature>
<dbReference type="InterPro" id="IPR014818">
    <property type="entry name" value="Phage/plasmid_primase_P4_C"/>
</dbReference>
<gene>
    <name evidence="5" type="ORF">METZ01_LOCUS112298</name>
</gene>
<dbReference type="PANTHER" id="PTHR35372:SF2">
    <property type="entry name" value="SF3 HELICASE DOMAIN-CONTAINING PROTEIN"/>
    <property type="match status" value="1"/>
</dbReference>
<dbReference type="CDD" id="cd04859">
    <property type="entry name" value="Prim_Pol"/>
    <property type="match status" value="1"/>
</dbReference>
<dbReference type="Gene3D" id="3.40.50.300">
    <property type="entry name" value="P-loop containing nucleotide triphosphate hydrolases"/>
    <property type="match status" value="1"/>
</dbReference>
<feature type="compositionally biased region" description="Basic and acidic residues" evidence="2">
    <location>
        <begin position="253"/>
        <end position="273"/>
    </location>
</feature>
<dbReference type="InterPro" id="IPR027417">
    <property type="entry name" value="P-loop_NTPase"/>
</dbReference>
<dbReference type="InterPro" id="IPR045455">
    <property type="entry name" value="NrS-1_pol-like_helicase"/>
</dbReference>
<organism evidence="5">
    <name type="scientific">marine metagenome</name>
    <dbReference type="NCBI Taxonomy" id="408172"/>
    <lineage>
        <taxon>unclassified sequences</taxon>
        <taxon>metagenomes</taxon>
        <taxon>ecological metagenomes</taxon>
    </lineage>
</organism>
<dbReference type="EMBL" id="UINC01013821">
    <property type="protein sequence ID" value="SVA59444.1"/>
    <property type="molecule type" value="Genomic_DNA"/>
</dbReference>
<dbReference type="GO" id="GO:0016787">
    <property type="term" value="F:hydrolase activity"/>
    <property type="evidence" value="ECO:0007669"/>
    <property type="project" value="UniProtKB-KW"/>
</dbReference>
<evidence type="ECO:0008006" key="6">
    <source>
        <dbReference type="Google" id="ProtNLM"/>
    </source>
</evidence>
<dbReference type="SUPFAM" id="SSF56747">
    <property type="entry name" value="Prim-pol domain"/>
    <property type="match status" value="1"/>
</dbReference>
<evidence type="ECO:0000256" key="2">
    <source>
        <dbReference type="SAM" id="MobiDB-lite"/>
    </source>
</evidence>
<reference evidence="5" key="1">
    <citation type="submission" date="2018-05" db="EMBL/GenBank/DDBJ databases">
        <authorList>
            <person name="Lanie J.A."/>
            <person name="Ng W.-L."/>
            <person name="Kazmierczak K.M."/>
            <person name="Andrzejewski T.M."/>
            <person name="Davidsen T.M."/>
            <person name="Wayne K.J."/>
            <person name="Tettelin H."/>
            <person name="Glass J.I."/>
            <person name="Rusch D."/>
            <person name="Podicherti R."/>
            <person name="Tsui H.-C.T."/>
            <person name="Winkler M.E."/>
        </authorList>
    </citation>
    <scope>NUCLEOTIDE SEQUENCE</scope>
</reference>
<protein>
    <recommendedName>
        <fullName evidence="6">SF3 helicase domain-containing protein</fullName>
    </recommendedName>
</protein>
<dbReference type="InterPro" id="IPR015330">
    <property type="entry name" value="DNA_primase/pol_bifunc_N"/>
</dbReference>
<dbReference type="SMART" id="SM00943">
    <property type="entry name" value="Prim-Pol"/>
    <property type="match status" value="1"/>
</dbReference>
<dbReference type="Pfam" id="PF19263">
    <property type="entry name" value="DUF5906"/>
    <property type="match status" value="1"/>
</dbReference>
<dbReference type="PANTHER" id="PTHR35372">
    <property type="entry name" value="ATP BINDING PROTEIN-RELATED"/>
    <property type="match status" value="1"/>
</dbReference>
<feature type="domain" description="DNA primase/polymerase bifunctional N-terminal" evidence="4">
    <location>
        <begin position="9"/>
        <end position="150"/>
    </location>
</feature>